<dbReference type="RefSeq" id="WP_208254719.1">
    <property type="nucleotide sequence ID" value="NZ_JAGEOJ010000003.1"/>
</dbReference>
<evidence type="ECO:0000313" key="2">
    <source>
        <dbReference type="EMBL" id="MBO2447117.1"/>
    </source>
</evidence>
<accession>A0A939P7E0</accession>
<reference evidence="2" key="1">
    <citation type="submission" date="2021-03" db="EMBL/GenBank/DDBJ databases">
        <authorList>
            <person name="Kanchanasin P."/>
            <person name="Saeng-In P."/>
            <person name="Phongsopitanun W."/>
            <person name="Yuki M."/>
            <person name="Kudo T."/>
            <person name="Ohkuma M."/>
            <person name="Tanasupawat S."/>
        </authorList>
    </citation>
    <scope>NUCLEOTIDE SEQUENCE</scope>
    <source>
        <strain evidence="2">GKU 128</strain>
    </source>
</reference>
<dbReference type="SUPFAM" id="SSF55811">
    <property type="entry name" value="Nudix"/>
    <property type="match status" value="1"/>
</dbReference>
<dbReference type="Gene3D" id="3.90.79.10">
    <property type="entry name" value="Nucleoside Triphosphate Pyrophosphohydrolase"/>
    <property type="match status" value="1"/>
</dbReference>
<comment type="caution">
    <text evidence="2">The sequence shown here is derived from an EMBL/GenBank/DDBJ whole genome shotgun (WGS) entry which is preliminary data.</text>
</comment>
<dbReference type="Pfam" id="PF00293">
    <property type="entry name" value="NUDIX"/>
    <property type="match status" value="1"/>
</dbReference>
<feature type="domain" description="Nudix hydrolase" evidence="1">
    <location>
        <begin position="30"/>
        <end position="89"/>
    </location>
</feature>
<sequence>MVADEGVRYFWHEAPVPDRLKITQVYGYLLCPDTARVLVQDDQGLFNLPGGKPEPEDADLVDTLVREAFEENQVVVSEAVYLGYQEVHRPGVRPYAQVRMAGLIGSFEARRPDPDGGRIYRRLMVALSEAPDVLGWGAPAVAQASAAARAAERAWGLQTDASTSRSYVD</sequence>
<dbReference type="EMBL" id="JAGEOJ010000003">
    <property type="protein sequence ID" value="MBO2447117.1"/>
    <property type="molecule type" value="Genomic_DNA"/>
</dbReference>
<dbReference type="AlphaFoldDB" id="A0A939P7E0"/>
<evidence type="ECO:0000313" key="3">
    <source>
        <dbReference type="Proteomes" id="UP000669179"/>
    </source>
</evidence>
<dbReference type="Proteomes" id="UP000669179">
    <property type="component" value="Unassembled WGS sequence"/>
</dbReference>
<organism evidence="2 3">
    <name type="scientific">Actinomadura barringtoniae</name>
    <dbReference type="NCBI Taxonomy" id="1427535"/>
    <lineage>
        <taxon>Bacteria</taxon>
        <taxon>Bacillati</taxon>
        <taxon>Actinomycetota</taxon>
        <taxon>Actinomycetes</taxon>
        <taxon>Streptosporangiales</taxon>
        <taxon>Thermomonosporaceae</taxon>
        <taxon>Actinomadura</taxon>
    </lineage>
</organism>
<keyword evidence="3" id="KW-1185">Reference proteome</keyword>
<name>A0A939P7E0_9ACTN</name>
<dbReference type="InterPro" id="IPR000086">
    <property type="entry name" value="NUDIX_hydrolase_dom"/>
</dbReference>
<dbReference type="InterPro" id="IPR015797">
    <property type="entry name" value="NUDIX_hydrolase-like_dom_sf"/>
</dbReference>
<proteinExistence type="predicted"/>
<gene>
    <name evidence="2" type="ORF">J4573_08460</name>
</gene>
<protein>
    <submittedName>
        <fullName evidence="2">NUDIX domain-containing protein</fullName>
    </submittedName>
</protein>
<evidence type="ECO:0000259" key="1">
    <source>
        <dbReference type="Pfam" id="PF00293"/>
    </source>
</evidence>